<dbReference type="GO" id="GO:0000287">
    <property type="term" value="F:magnesium ion binding"/>
    <property type="evidence" value="ECO:0007669"/>
    <property type="project" value="UniProtKB-UniRule"/>
</dbReference>
<feature type="binding site" evidence="2">
    <location>
        <begin position="106"/>
        <end position="112"/>
    </location>
    <ligand>
        <name>ATP</name>
        <dbReference type="ChEBI" id="CHEBI:30616"/>
    </ligand>
</feature>
<gene>
    <name evidence="2" type="primary">murE</name>
    <name evidence="6" type="ORF">SAMN06297468_0601</name>
</gene>
<feature type="binding site" evidence="2">
    <location>
        <position position="181"/>
    </location>
    <ligand>
        <name>UDP-N-acetyl-alpha-D-muramoyl-L-alanyl-D-glutamate</name>
        <dbReference type="ChEBI" id="CHEBI:83900"/>
    </ligand>
</feature>
<dbReference type="GO" id="GO:0051301">
    <property type="term" value="P:cell division"/>
    <property type="evidence" value="ECO:0007669"/>
    <property type="project" value="UniProtKB-KW"/>
</dbReference>
<comment type="PTM">
    <text evidence="2">Carboxylation is probably crucial for Mg(2+) binding and, consequently, for the gamma-phosphate positioning of ATP.</text>
</comment>
<dbReference type="GO" id="GO:0008765">
    <property type="term" value="F:UDP-N-acetylmuramoylalanyl-D-glutamate-2,6-diaminopimelate ligase activity"/>
    <property type="evidence" value="ECO:0007669"/>
    <property type="project" value="UniProtKB-UniRule"/>
</dbReference>
<dbReference type="EC" id="6.3.2.13" evidence="2"/>
<dbReference type="Gene3D" id="3.40.1390.10">
    <property type="entry name" value="MurE/MurF, N-terminal domain"/>
    <property type="match status" value="1"/>
</dbReference>
<dbReference type="NCBIfam" id="TIGR01085">
    <property type="entry name" value="murE"/>
    <property type="match status" value="1"/>
</dbReference>
<dbReference type="AlphaFoldDB" id="A0A1Y6EMF7"/>
<keyword evidence="2 6" id="KW-0436">Ligase</keyword>
<dbReference type="GO" id="GO:0008360">
    <property type="term" value="P:regulation of cell shape"/>
    <property type="evidence" value="ECO:0007669"/>
    <property type="project" value="UniProtKB-KW"/>
</dbReference>
<keyword evidence="2" id="KW-0547">Nucleotide-binding</keyword>
<feature type="domain" description="Mur ligase C-terminal" evidence="4">
    <location>
        <begin position="332"/>
        <end position="465"/>
    </location>
</feature>
<evidence type="ECO:0000256" key="2">
    <source>
        <dbReference type="HAMAP-Rule" id="MF_00208"/>
    </source>
</evidence>
<proteinExistence type="inferred from homology"/>
<dbReference type="InterPro" id="IPR013221">
    <property type="entry name" value="Mur_ligase_cen"/>
</dbReference>
<dbReference type="Gene3D" id="3.90.190.20">
    <property type="entry name" value="Mur ligase, C-terminal domain"/>
    <property type="match status" value="1"/>
</dbReference>
<feature type="binding site" evidence="2">
    <location>
        <position position="463"/>
    </location>
    <ligand>
        <name>meso-2,6-diaminopimelate</name>
        <dbReference type="ChEBI" id="CHEBI:57791"/>
    </ligand>
</feature>
<keyword evidence="2 3" id="KW-0131">Cell cycle</keyword>
<feature type="domain" description="Mur ligase central" evidence="5">
    <location>
        <begin position="104"/>
        <end position="310"/>
    </location>
</feature>
<feature type="binding site" evidence="2">
    <location>
        <begin position="410"/>
        <end position="413"/>
    </location>
    <ligand>
        <name>meso-2,6-diaminopimelate</name>
        <dbReference type="ChEBI" id="CHEBI:57791"/>
    </ligand>
</feature>
<dbReference type="InterPro" id="IPR004101">
    <property type="entry name" value="Mur_ligase_C"/>
</dbReference>
<organism evidence="6 7">
    <name type="scientific">Altererythrobacter xiamenensis</name>
    <dbReference type="NCBI Taxonomy" id="1316679"/>
    <lineage>
        <taxon>Bacteria</taxon>
        <taxon>Pseudomonadati</taxon>
        <taxon>Pseudomonadota</taxon>
        <taxon>Alphaproteobacteria</taxon>
        <taxon>Sphingomonadales</taxon>
        <taxon>Erythrobacteraceae</taxon>
        <taxon>Altererythrobacter</taxon>
    </lineage>
</organism>
<dbReference type="GO" id="GO:0005524">
    <property type="term" value="F:ATP binding"/>
    <property type="evidence" value="ECO:0007669"/>
    <property type="project" value="UniProtKB-UniRule"/>
</dbReference>
<dbReference type="InterPro" id="IPR036615">
    <property type="entry name" value="Mur_ligase_C_dom_sf"/>
</dbReference>
<feature type="binding site" evidence="2">
    <location>
        <position position="175"/>
    </location>
    <ligand>
        <name>UDP-N-acetyl-alpha-D-muramoyl-L-alanyl-D-glutamate</name>
        <dbReference type="ChEBI" id="CHEBI:83900"/>
    </ligand>
</feature>
<dbReference type="NCBIfam" id="NF001124">
    <property type="entry name" value="PRK00139.1-2"/>
    <property type="match status" value="1"/>
</dbReference>
<sequence length="499" mass="52514">MKLGALAERAGITLSEGGDASVTGFAIDHRKVAPGTVFGAFRGASFNAEDVIPEAIQAGAVAVVARPEVAVEGAVHIADEEPRRAFARLAAGFFTPMPNVIVAVTGTNGKTSTVEMTRQIWRMCGERAASIGTLGVTTPDESVSTGLTTPDIVTFLSNMSGLAREGVTHVAYEASSHGLSQYRNEGVPVSACAFTNFSRDHLDYHKDMEDYFAAKMRLFDEVVDDGGTAVIWHGGEGSEWTRRAIEHAQQRALRVFTAGEQGEDIRLLARTPTQLGQTLEIEYEGMQRTIKLPLIGAYQASNALVAAGLALVSGADASMVFDAVGRLQPVRGRLERAVIAPQGSPVYVDYAHTPDAIEAAIAALKPHVDAEKNGRLITVFGAGGDRDAGKREPMGRAAADQSDIVIVTDDNPRGEDAGAIRAQVMKGVHAAGSEGAQEIGGRRAAIAEAIRLAGAHDIVLIAGKGHEQGQIIGSGENMRVLPFDDVTVARECAAEQGAA</sequence>
<dbReference type="GO" id="GO:0005737">
    <property type="term" value="C:cytoplasm"/>
    <property type="evidence" value="ECO:0007669"/>
    <property type="project" value="UniProtKB-SubCell"/>
</dbReference>
<dbReference type="RefSeq" id="WP_086436521.1">
    <property type="nucleotide sequence ID" value="NZ_FXWG01000001.1"/>
</dbReference>
<evidence type="ECO:0000256" key="1">
    <source>
        <dbReference type="ARBA" id="ARBA00005898"/>
    </source>
</evidence>
<feature type="short sequence motif" description="Meso-diaminopimelate recognition motif" evidence="2">
    <location>
        <begin position="410"/>
        <end position="413"/>
    </location>
</feature>
<keyword evidence="2" id="KW-0963">Cytoplasm</keyword>
<comment type="caution">
    <text evidence="2">Lacks conserved residue(s) required for the propagation of feature annotation.</text>
</comment>
<dbReference type="SUPFAM" id="SSF53623">
    <property type="entry name" value="MurD-like peptide ligases, catalytic domain"/>
    <property type="match status" value="1"/>
</dbReference>
<keyword evidence="2 3" id="KW-0132">Cell division</keyword>
<dbReference type="InterPro" id="IPR005761">
    <property type="entry name" value="UDP-N-AcMur-Glu-dNH2Pim_ligase"/>
</dbReference>
<dbReference type="Gene3D" id="3.40.1190.10">
    <property type="entry name" value="Mur-like, catalytic domain"/>
    <property type="match status" value="1"/>
</dbReference>
<keyword evidence="2 3" id="KW-0961">Cell wall biogenesis/degradation</keyword>
<dbReference type="OrthoDB" id="9800958at2"/>
<comment type="cofactor">
    <cofactor evidence="2">
        <name>Mg(2+)</name>
        <dbReference type="ChEBI" id="CHEBI:18420"/>
    </cofactor>
</comment>
<dbReference type="SUPFAM" id="SSF63418">
    <property type="entry name" value="MurE/MurF N-terminal domain"/>
    <property type="match status" value="1"/>
</dbReference>
<comment type="catalytic activity">
    <reaction evidence="2">
        <text>UDP-N-acetyl-alpha-D-muramoyl-L-alanyl-D-glutamate + meso-2,6-diaminopimelate + ATP = UDP-N-acetyl-alpha-D-muramoyl-L-alanyl-gamma-D-glutamyl-meso-2,6-diaminopimelate + ADP + phosphate + H(+)</text>
        <dbReference type="Rhea" id="RHEA:23676"/>
        <dbReference type="ChEBI" id="CHEBI:15378"/>
        <dbReference type="ChEBI" id="CHEBI:30616"/>
        <dbReference type="ChEBI" id="CHEBI:43474"/>
        <dbReference type="ChEBI" id="CHEBI:57791"/>
        <dbReference type="ChEBI" id="CHEBI:83900"/>
        <dbReference type="ChEBI" id="CHEBI:83905"/>
        <dbReference type="ChEBI" id="CHEBI:456216"/>
        <dbReference type="EC" id="6.3.2.13"/>
    </reaction>
</comment>
<evidence type="ECO:0000259" key="5">
    <source>
        <dbReference type="Pfam" id="PF08245"/>
    </source>
</evidence>
<dbReference type="Proteomes" id="UP000194420">
    <property type="component" value="Unassembled WGS sequence"/>
</dbReference>
<evidence type="ECO:0000313" key="7">
    <source>
        <dbReference type="Proteomes" id="UP000194420"/>
    </source>
</evidence>
<feature type="binding site" evidence="2">
    <location>
        <position position="467"/>
    </location>
    <ligand>
        <name>meso-2,6-diaminopimelate</name>
        <dbReference type="ChEBI" id="CHEBI:57791"/>
    </ligand>
</feature>
<feature type="modified residue" description="N6-carboxylysine" evidence="2">
    <location>
        <position position="215"/>
    </location>
</feature>
<keyword evidence="2" id="KW-0460">Magnesium</keyword>
<comment type="subcellular location">
    <subcellularLocation>
        <location evidence="2 3">Cytoplasm</location>
    </subcellularLocation>
</comment>
<comment type="function">
    <text evidence="2">Catalyzes the addition of meso-diaminopimelic acid to the nucleotide precursor UDP-N-acetylmuramoyl-L-alanyl-D-glutamate (UMAG) in the biosynthesis of bacterial cell-wall peptidoglycan.</text>
</comment>
<name>A0A1Y6EMF7_9SPHN</name>
<comment type="similarity">
    <text evidence="1 2">Belongs to the MurCDEF family. MurE subfamily.</text>
</comment>
<dbReference type="PANTHER" id="PTHR23135:SF4">
    <property type="entry name" value="UDP-N-ACETYLMURAMOYL-L-ALANYL-D-GLUTAMATE--2,6-DIAMINOPIMELATE LIGASE MURE HOMOLOG, CHLOROPLASTIC"/>
    <property type="match status" value="1"/>
</dbReference>
<dbReference type="EMBL" id="FXWG01000001">
    <property type="protein sequence ID" value="SMQ61712.1"/>
    <property type="molecule type" value="Genomic_DNA"/>
</dbReference>
<keyword evidence="2 3" id="KW-0573">Peptidoglycan synthesis</keyword>
<keyword evidence="7" id="KW-1185">Reference proteome</keyword>
<feature type="binding site" evidence="2">
    <location>
        <position position="183"/>
    </location>
    <ligand>
        <name>UDP-N-acetyl-alpha-D-muramoyl-L-alanyl-D-glutamate</name>
        <dbReference type="ChEBI" id="CHEBI:83900"/>
    </ligand>
</feature>
<comment type="pathway">
    <text evidence="2 3">Cell wall biogenesis; peptidoglycan biosynthesis.</text>
</comment>
<dbReference type="InterPro" id="IPR036565">
    <property type="entry name" value="Mur-like_cat_sf"/>
</dbReference>
<dbReference type="Pfam" id="PF08245">
    <property type="entry name" value="Mur_ligase_M"/>
    <property type="match status" value="1"/>
</dbReference>
<feature type="binding site" evidence="2">
    <location>
        <begin position="148"/>
        <end position="149"/>
    </location>
    <ligand>
        <name>UDP-N-acetyl-alpha-D-muramoyl-L-alanyl-D-glutamate</name>
        <dbReference type="ChEBI" id="CHEBI:83900"/>
    </ligand>
</feature>
<dbReference type="PANTHER" id="PTHR23135">
    <property type="entry name" value="MUR LIGASE FAMILY MEMBER"/>
    <property type="match status" value="1"/>
</dbReference>
<evidence type="ECO:0000259" key="4">
    <source>
        <dbReference type="Pfam" id="PF02875"/>
    </source>
</evidence>
<keyword evidence="2" id="KW-0067">ATP-binding</keyword>
<keyword evidence="2 3" id="KW-0133">Cell shape</keyword>
<accession>A0A1Y6EMF7</accession>
<evidence type="ECO:0000256" key="3">
    <source>
        <dbReference type="RuleBase" id="RU004135"/>
    </source>
</evidence>
<feature type="binding site" evidence="2">
    <location>
        <position position="386"/>
    </location>
    <ligand>
        <name>meso-2,6-diaminopimelate</name>
        <dbReference type="ChEBI" id="CHEBI:57791"/>
    </ligand>
</feature>
<reference evidence="7" key="1">
    <citation type="submission" date="2017-04" db="EMBL/GenBank/DDBJ databases">
        <authorList>
            <person name="Varghese N."/>
            <person name="Submissions S."/>
        </authorList>
    </citation>
    <scope>NUCLEOTIDE SEQUENCE [LARGE SCALE GENOMIC DNA]</scope>
</reference>
<dbReference type="SUPFAM" id="SSF53244">
    <property type="entry name" value="MurD-like peptide ligases, peptide-binding domain"/>
    <property type="match status" value="1"/>
</dbReference>
<dbReference type="HAMAP" id="MF_00208">
    <property type="entry name" value="MurE"/>
    <property type="match status" value="1"/>
</dbReference>
<dbReference type="GO" id="GO:0071555">
    <property type="term" value="P:cell wall organization"/>
    <property type="evidence" value="ECO:0007669"/>
    <property type="project" value="UniProtKB-KW"/>
</dbReference>
<protein>
    <recommendedName>
        <fullName evidence="2">UDP-N-acetylmuramoyl-L-alanyl-D-glutamate--2,6-diaminopimelate ligase</fullName>
        <ecNumber evidence="2">6.3.2.13</ecNumber>
    </recommendedName>
    <alternativeName>
        <fullName evidence="2">Meso-A2pm-adding enzyme</fullName>
    </alternativeName>
    <alternativeName>
        <fullName evidence="2">Meso-diaminopimelate-adding enzyme</fullName>
    </alternativeName>
    <alternativeName>
        <fullName evidence="2">UDP-MurNAc-L-Ala-D-Glu:meso-diaminopimelate ligase</fullName>
    </alternativeName>
    <alternativeName>
        <fullName evidence="2">UDP-MurNAc-tripeptide synthetase</fullName>
    </alternativeName>
    <alternativeName>
        <fullName evidence="2">UDP-N-acetylmuramyl-tripeptide synthetase</fullName>
    </alternativeName>
</protein>
<dbReference type="InterPro" id="IPR035911">
    <property type="entry name" value="MurE/MurF_N"/>
</dbReference>
<dbReference type="GO" id="GO:0009252">
    <property type="term" value="P:peptidoglycan biosynthetic process"/>
    <property type="evidence" value="ECO:0007669"/>
    <property type="project" value="UniProtKB-UniRule"/>
</dbReference>
<dbReference type="Pfam" id="PF02875">
    <property type="entry name" value="Mur_ligase_C"/>
    <property type="match status" value="1"/>
</dbReference>
<dbReference type="UniPathway" id="UPA00219"/>
<evidence type="ECO:0000313" key="6">
    <source>
        <dbReference type="EMBL" id="SMQ61712.1"/>
    </source>
</evidence>